<comment type="caution">
    <text evidence="1">The sequence shown here is derived from an EMBL/GenBank/DDBJ whole genome shotgun (WGS) entry which is preliminary data.</text>
</comment>
<protein>
    <submittedName>
        <fullName evidence="1">Uncharacterized protein</fullName>
    </submittedName>
</protein>
<reference evidence="1" key="2">
    <citation type="submission" date="2022-10" db="EMBL/GenBank/DDBJ databases">
        <authorList>
            <person name="Aronson H.S."/>
        </authorList>
    </citation>
    <scope>NUCLEOTIDE SEQUENCE</scope>
    <source>
        <strain evidence="1">RS19-109</strain>
    </source>
</reference>
<reference evidence="1" key="1">
    <citation type="journal article" date="2022" name="bioRxiv">
        <title>Thiovibrio frasassiensisgen. nov., sp. nov., an autotrophic, elemental sulfur disproportionating bacterium isolated from sulfidic karst sediment, and proposal of Thiovibrionaceae fam. nov.</title>
        <authorList>
            <person name="Aronson H."/>
            <person name="Thomas C."/>
            <person name="Bhattacharyya M."/>
            <person name="Eckstein S."/>
            <person name="Jensen S."/>
            <person name="Barco R."/>
            <person name="Macalady J."/>
            <person name="Amend J."/>
        </authorList>
    </citation>
    <scope>NUCLEOTIDE SEQUENCE</scope>
    <source>
        <strain evidence="1">RS19-109</strain>
    </source>
</reference>
<name>A0A9X4RLX4_9BACT</name>
<gene>
    <name evidence="1" type="ORF">OLX77_08300</name>
</gene>
<organism evidence="1 2">
    <name type="scientific">Thiovibrio frasassiensis</name>
    <dbReference type="NCBI Taxonomy" id="2984131"/>
    <lineage>
        <taxon>Bacteria</taxon>
        <taxon>Pseudomonadati</taxon>
        <taxon>Thermodesulfobacteriota</taxon>
        <taxon>Desulfobulbia</taxon>
        <taxon>Desulfobulbales</taxon>
        <taxon>Thiovibrionaceae</taxon>
        <taxon>Thiovibrio</taxon>
    </lineage>
</organism>
<dbReference type="EMBL" id="JAPHEH010000001">
    <property type="protein sequence ID" value="MDG4476154.1"/>
    <property type="molecule type" value="Genomic_DNA"/>
</dbReference>
<dbReference type="InterPro" id="IPR054196">
    <property type="entry name" value="DUF6901"/>
</dbReference>
<dbReference type="RefSeq" id="WP_307633124.1">
    <property type="nucleotide sequence ID" value="NZ_JAPHEH010000001.1"/>
</dbReference>
<sequence>MQPQPLVIEYLFRLRDNSEELFTIHLDPLTLATISSTDTDTLPHWTALSFAQCASCPLSEGVSPHCPVAVNLAPIVQRGEKLLSFDLVDLQVTTAERVTSQKTTAQRALSSLMGLVIATSDCPHTVFFKPMARFHLPLASEEETIFRAAATYLLAQYFVKNKGEQADFNLEKLTDLYRTIQEINLAMAKRVRSGSKTDSSVNAIVLLDMYAKALPYVIKQSLEELRYLFEPFLKTVH</sequence>
<dbReference type="Pfam" id="PF21842">
    <property type="entry name" value="DUF6901"/>
    <property type="match status" value="1"/>
</dbReference>
<evidence type="ECO:0000313" key="2">
    <source>
        <dbReference type="Proteomes" id="UP001154240"/>
    </source>
</evidence>
<accession>A0A9X4RLX4</accession>
<dbReference type="AlphaFoldDB" id="A0A9X4RLX4"/>
<evidence type="ECO:0000313" key="1">
    <source>
        <dbReference type="EMBL" id="MDG4476154.1"/>
    </source>
</evidence>
<keyword evidence="2" id="KW-1185">Reference proteome</keyword>
<dbReference type="Proteomes" id="UP001154240">
    <property type="component" value="Unassembled WGS sequence"/>
</dbReference>
<proteinExistence type="predicted"/>